<dbReference type="EMBL" id="FAXN01000091">
    <property type="protein sequence ID" value="CUV66478.1"/>
    <property type="molecule type" value="Genomic_DNA"/>
</dbReference>
<gene>
    <name evidence="1" type="ORF">BN3087_860002</name>
</gene>
<organism evidence="1">
    <name type="scientific">Sulfurovum sp. enrichment culture clone C5</name>
    <dbReference type="NCBI Taxonomy" id="497650"/>
    <lineage>
        <taxon>Bacteria</taxon>
        <taxon>Pseudomonadati</taxon>
        <taxon>Campylobacterota</taxon>
        <taxon>Epsilonproteobacteria</taxon>
        <taxon>Campylobacterales</taxon>
        <taxon>Sulfurovaceae</taxon>
        <taxon>Sulfurovum</taxon>
        <taxon>environmental samples</taxon>
    </lineage>
</organism>
<sequence>MNIVVDGMNKNNEVQDHFEFLRTDKGYKLIGISIKSE</sequence>
<protein>
    <submittedName>
        <fullName evidence="1">Uncharacterized protein</fullName>
    </submittedName>
</protein>
<proteinExistence type="predicted"/>
<name>A0A0S4XQT1_9BACT</name>
<accession>A0A0S4XQT1</accession>
<evidence type="ECO:0000313" key="1">
    <source>
        <dbReference type="EMBL" id="CUV66478.1"/>
    </source>
</evidence>
<dbReference type="AlphaFoldDB" id="A0A0S4XQT1"/>
<reference evidence="1" key="1">
    <citation type="submission" date="2015-11" db="EMBL/GenBank/DDBJ databases">
        <authorList>
            <person name="Zhang Y."/>
            <person name="Guo Z."/>
        </authorList>
    </citation>
    <scope>NUCLEOTIDE SEQUENCE</scope>
    <source>
        <strain evidence="1">BN30871</strain>
    </source>
</reference>